<dbReference type="OrthoDB" id="9342475at2"/>
<dbReference type="GO" id="GO:0005509">
    <property type="term" value="F:calcium ion binding"/>
    <property type="evidence" value="ECO:0007669"/>
    <property type="project" value="InterPro"/>
</dbReference>
<dbReference type="Gene3D" id="2.150.10.10">
    <property type="entry name" value="Serralysin-like metalloprotease, C-terminal"/>
    <property type="match status" value="5"/>
</dbReference>
<dbReference type="Proteomes" id="UP000248311">
    <property type="component" value="Unassembled WGS sequence"/>
</dbReference>
<dbReference type="GO" id="GO:0007160">
    <property type="term" value="P:cell-matrix adhesion"/>
    <property type="evidence" value="ECO:0007669"/>
    <property type="project" value="InterPro"/>
</dbReference>
<evidence type="ECO:0000256" key="2">
    <source>
        <dbReference type="ARBA" id="ARBA00022525"/>
    </source>
</evidence>
<evidence type="ECO:0000259" key="4">
    <source>
        <dbReference type="Pfam" id="PF06119"/>
    </source>
</evidence>
<dbReference type="PANTHER" id="PTHR38340">
    <property type="entry name" value="S-LAYER PROTEIN"/>
    <property type="match status" value="1"/>
</dbReference>
<protein>
    <submittedName>
        <fullName evidence="5">Hemolysin type calcium-binding protein</fullName>
    </submittedName>
</protein>
<dbReference type="RefSeq" id="WP_110815281.1">
    <property type="nucleotide sequence ID" value="NZ_QJTE01000005.1"/>
</dbReference>
<dbReference type="PRINTS" id="PR00313">
    <property type="entry name" value="CABNDNGRPT"/>
</dbReference>
<comment type="subcellular location">
    <subcellularLocation>
        <location evidence="1">Secreted</location>
    </subcellularLocation>
</comment>
<evidence type="ECO:0000313" key="5">
    <source>
        <dbReference type="EMBL" id="PYE82183.1"/>
    </source>
</evidence>
<feature type="compositionally biased region" description="Low complexity" evidence="3">
    <location>
        <begin position="321"/>
        <end position="331"/>
    </location>
</feature>
<evidence type="ECO:0000256" key="3">
    <source>
        <dbReference type="SAM" id="MobiDB-lite"/>
    </source>
</evidence>
<proteinExistence type="predicted"/>
<gene>
    <name evidence="5" type="ORF">DFP88_10523</name>
</gene>
<sequence length="557" mass="56388">MAIGGDGRVQRGLGGPAGLGEIAVPRGDDTALRLDLSPVFENGIAFFGSRHAADAAWVNTNGTLSLGRALPDYPTAPPQASPGLDLIAPFWGDVDTRLDGEGAESGSIFVDIDAARDVVSVTWHNVGVYRRDATRSNLVQLQLFDRGGGDLDIVFRYERIGWTQGTAEDDAGARAGLAGARLYVPQWLASDPGALAALPKTAGNTGQAGLWVYEMRGGLVEGISLTEGLRLTGGAGPDLLEGTPGDDRLSGGGGADTLDGRAGDDSLSGGAGADLLAGGAGEDILAGNEGDDRLYGGSEDDRLFGGAGDDLIEGNDGADILTGDAGDDSLSGGAGDDTLWGGPGADRLDGGAGRDLLRAGDGRDILIGGAGDDRLKGGASAADLRDTLYGGAGDDLLDGGHGNDVLHGGTGADALTGGFGSDTLIGNEGADILSGGALSDLLYGNDGFDFFNGGFGFDRMNGGAGPDRFFHLGVADHGSDWIQDYSGAEGDRLVWGGGQAGPARFQVNYADTPRAGAPGVSEAFVIDRATGQILWALVDGAQEVIRVQVGADVFVIA</sequence>
<keyword evidence="2" id="KW-0964">Secreted</keyword>
<dbReference type="SUPFAM" id="SSF51120">
    <property type="entry name" value="beta-Roll"/>
    <property type="match status" value="2"/>
</dbReference>
<dbReference type="GO" id="GO:0005576">
    <property type="term" value="C:extracellular region"/>
    <property type="evidence" value="ECO:0007669"/>
    <property type="project" value="UniProtKB-SubCell"/>
</dbReference>
<dbReference type="InterPro" id="IPR050557">
    <property type="entry name" value="RTX_toxin/Mannuronan_C5-epim"/>
</dbReference>
<dbReference type="InterPro" id="IPR003886">
    <property type="entry name" value="NIDO_dom"/>
</dbReference>
<dbReference type="InterPro" id="IPR018511">
    <property type="entry name" value="Hemolysin-typ_Ca-bd_CS"/>
</dbReference>
<dbReference type="InterPro" id="IPR011049">
    <property type="entry name" value="Serralysin-like_metalloprot_C"/>
</dbReference>
<reference evidence="5 6" key="1">
    <citation type="submission" date="2018-06" db="EMBL/GenBank/DDBJ databases">
        <title>Genomic Encyclopedia of Type Strains, Phase III (KMG-III): the genomes of soil and plant-associated and newly described type strains.</title>
        <authorList>
            <person name="Whitman W."/>
        </authorList>
    </citation>
    <scope>NUCLEOTIDE SEQUENCE [LARGE SCALE GENOMIC DNA]</scope>
    <source>
        <strain evidence="5 6">CECT 9025</strain>
    </source>
</reference>
<keyword evidence="6" id="KW-1185">Reference proteome</keyword>
<comment type="caution">
    <text evidence="5">The sequence shown here is derived from an EMBL/GenBank/DDBJ whole genome shotgun (WGS) entry which is preliminary data.</text>
</comment>
<dbReference type="Pfam" id="PF06119">
    <property type="entry name" value="NIDO"/>
    <property type="match status" value="1"/>
</dbReference>
<evidence type="ECO:0000256" key="1">
    <source>
        <dbReference type="ARBA" id="ARBA00004613"/>
    </source>
</evidence>
<dbReference type="PROSITE" id="PS00330">
    <property type="entry name" value="HEMOLYSIN_CALCIUM"/>
    <property type="match status" value="7"/>
</dbReference>
<dbReference type="InterPro" id="IPR001343">
    <property type="entry name" value="Hemolysn_Ca-bd"/>
</dbReference>
<dbReference type="EMBL" id="QJTE01000005">
    <property type="protein sequence ID" value="PYE82183.1"/>
    <property type="molecule type" value="Genomic_DNA"/>
</dbReference>
<organism evidence="5 6">
    <name type="scientific">Pseudoroseicyclus aestuarii</name>
    <dbReference type="NCBI Taxonomy" id="1795041"/>
    <lineage>
        <taxon>Bacteria</taxon>
        <taxon>Pseudomonadati</taxon>
        <taxon>Pseudomonadota</taxon>
        <taxon>Alphaproteobacteria</taxon>
        <taxon>Rhodobacterales</taxon>
        <taxon>Paracoccaceae</taxon>
        <taxon>Pseudoroseicyclus</taxon>
    </lineage>
</organism>
<accession>A0A318SN01</accession>
<dbReference type="AlphaFoldDB" id="A0A318SN01"/>
<feature type="region of interest" description="Disordered" evidence="3">
    <location>
        <begin position="315"/>
        <end position="345"/>
    </location>
</feature>
<feature type="domain" description="NIDO" evidence="4">
    <location>
        <begin position="115"/>
        <end position="216"/>
    </location>
</feature>
<dbReference type="Pfam" id="PF00353">
    <property type="entry name" value="HemolysinCabind"/>
    <property type="match status" value="5"/>
</dbReference>
<name>A0A318SN01_9RHOB</name>
<feature type="region of interest" description="Disordered" evidence="3">
    <location>
        <begin position="235"/>
        <end position="264"/>
    </location>
</feature>
<dbReference type="PANTHER" id="PTHR38340:SF1">
    <property type="entry name" value="S-LAYER PROTEIN"/>
    <property type="match status" value="1"/>
</dbReference>
<evidence type="ECO:0000313" key="6">
    <source>
        <dbReference type="Proteomes" id="UP000248311"/>
    </source>
</evidence>